<keyword evidence="8" id="KW-0812">Transmembrane</keyword>
<comment type="caution">
    <text evidence="11">The sequence shown here is derived from an EMBL/GenBank/DDBJ whole genome shotgun (WGS) entry which is preliminary data.</text>
</comment>
<dbReference type="Pfam" id="PF01431">
    <property type="entry name" value="Peptidase_M13"/>
    <property type="match status" value="1"/>
</dbReference>
<dbReference type="InterPro" id="IPR000718">
    <property type="entry name" value="Peptidase_M13"/>
</dbReference>
<dbReference type="PANTHER" id="PTHR11733:SF241">
    <property type="entry name" value="GH26575P-RELATED"/>
    <property type="match status" value="1"/>
</dbReference>
<gene>
    <name evidence="11" type="ORF">V5799_019869</name>
</gene>
<keyword evidence="5" id="KW-0378">Hydrolase</keyword>
<dbReference type="InterPro" id="IPR018497">
    <property type="entry name" value="Peptidase_M13_C"/>
</dbReference>
<evidence type="ECO:0000256" key="4">
    <source>
        <dbReference type="ARBA" id="ARBA00022723"/>
    </source>
</evidence>
<dbReference type="InterPro" id="IPR008753">
    <property type="entry name" value="Peptidase_M13_N"/>
</dbReference>
<evidence type="ECO:0000256" key="5">
    <source>
        <dbReference type="ARBA" id="ARBA00022801"/>
    </source>
</evidence>
<organism evidence="11 12">
    <name type="scientific">Amblyomma americanum</name>
    <name type="common">Lone star tick</name>
    <dbReference type="NCBI Taxonomy" id="6943"/>
    <lineage>
        <taxon>Eukaryota</taxon>
        <taxon>Metazoa</taxon>
        <taxon>Ecdysozoa</taxon>
        <taxon>Arthropoda</taxon>
        <taxon>Chelicerata</taxon>
        <taxon>Arachnida</taxon>
        <taxon>Acari</taxon>
        <taxon>Parasitiformes</taxon>
        <taxon>Ixodida</taxon>
        <taxon>Ixodoidea</taxon>
        <taxon>Ixodidae</taxon>
        <taxon>Amblyomminae</taxon>
        <taxon>Amblyomma</taxon>
    </lineage>
</organism>
<comment type="similarity">
    <text evidence="2">Belongs to the peptidase M13 family.</text>
</comment>
<accession>A0AAQ4EVH8</accession>
<proteinExistence type="inferred from homology"/>
<evidence type="ECO:0000313" key="11">
    <source>
        <dbReference type="EMBL" id="KAK8778789.1"/>
    </source>
</evidence>
<comment type="cofactor">
    <cofactor evidence="1">
        <name>Zn(2+)</name>
        <dbReference type="ChEBI" id="CHEBI:29105"/>
    </cofactor>
</comment>
<dbReference type="AlphaFoldDB" id="A0AAQ4EVH8"/>
<evidence type="ECO:0008006" key="13">
    <source>
        <dbReference type="Google" id="ProtNLM"/>
    </source>
</evidence>
<evidence type="ECO:0000313" key="12">
    <source>
        <dbReference type="Proteomes" id="UP001321473"/>
    </source>
</evidence>
<reference evidence="11 12" key="1">
    <citation type="journal article" date="2023" name="Arcadia Sci">
        <title>De novo assembly of a long-read Amblyomma americanum tick genome.</title>
        <authorList>
            <person name="Chou S."/>
            <person name="Poskanzer K.E."/>
            <person name="Rollins M."/>
            <person name="Thuy-Boun P.S."/>
        </authorList>
    </citation>
    <scope>NUCLEOTIDE SEQUENCE [LARGE SCALE GENOMIC DNA]</scope>
    <source>
        <strain evidence="11">F_SG_1</strain>
        <tissue evidence="11">Salivary glands</tissue>
    </source>
</reference>
<dbReference type="Gene3D" id="1.10.1380.10">
    <property type="entry name" value="Neutral endopeptidase , domain2"/>
    <property type="match status" value="1"/>
</dbReference>
<evidence type="ECO:0000256" key="6">
    <source>
        <dbReference type="ARBA" id="ARBA00022833"/>
    </source>
</evidence>
<keyword evidence="6" id="KW-0862">Zinc</keyword>
<keyword evidence="12" id="KW-1185">Reference proteome</keyword>
<evidence type="ECO:0000256" key="7">
    <source>
        <dbReference type="ARBA" id="ARBA00023049"/>
    </source>
</evidence>
<evidence type="ECO:0000256" key="2">
    <source>
        <dbReference type="ARBA" id="ARBA00007357"/>
    </source>
</evidence>
<dbReference type="SUPFAM" id="SSF55486">
    <property type="entry name" value="Metalloproteases ('zincins'), catalytic domain"/>
    <property type="match status" value="1"/>
</dbReference>
<evidence type="ECO:0000256" key="3">
    <source>
        <dbReference type="ARBA" id="ARBA00022670"/>
    </source>
</evidence>
<dbReference type="GO" id="GO:0016485">
    <property type="term" value="P:protein processing"/>
    <property type="evidence" value="ECO:0007669"/>
    <property type="project" value="TreeGrafter"/>
</dbReference>
<evidence type="ECO:0000256" key="1">
    <source>
        <dbReference type="ARBA" id="ARBA00001947"/>
    </source>
</evidence>
<dbReference type="GO" id="GO:0005886">
    <property type="term" value="C:plasma membrane"/>
    <property type="evidence" value="ECO:0007669"/>
    <property type="project" value="TreeGrafter"/>
</dbReference>
<feature type="non-terminal residue" evidence="11">
    <location>
        <position position="1"/>
    </location>
</feature>
<name>A0AAQ4EVH8_AMBAM</name>
<dbReference type="Proteomes" id="UP001321473">
    <property type="component" value="Unassembled WGS sequence"/>
</dbReference>
<dbReference type="Gene3D" id="3.40.390.10">
    <property type="entry name" value="Collagenase (Catalytic Domain)"/>
    <property type="match status" value="1"/>
</dbReference>
<evidence type="ECO:0000259" key="9">
    <source>
        <dbReference type="Pfam" id="PF01431"/>
    </source>
</evidence>
<dbReference type="PANTHER" id="PTHR11733">
    <property type="entry name" value="ZINC METALLOPROTEASE FAMILY M13 NEPRILYSIN-RELATED"/>
    <property type="match status" value="1"/>
</dbReference>
<dbReference type="GO" id="GO:0046872">
    <property type="term" value="F:metal ion binding"/>
    <property type="evidence" value="ECO:0007669"/>
    <property type="project" value="UniProtKB-KW"/>
</dbReference>
<dbReference type="EMBL" id="JARKHS020010429">
    <property type="protein sequence ID" value="KAK8778789.1"/>
    <property type="molecule type" value="Genomic_DNA"/>
</dbReference>
<keyword evidence="8" id="KW-0472">Membrane</keyword>
<protein>
    <recommendedName>
        <fullName evidence="13">M13 family peptidase</fullName>
    </recommendedName>
</protein>
<dbReference type="Pfam" id="PF05649">
    <property type="entry name" value="Peptidase_M13_N"/>
    <property type="match status" value="1"/>
</dbReference>
<keyword evidence="4" id="KW-0479">Metal-binding</keyword>
<dbReference type="InterPro" id="IPR024079">
    <property type="entry name" value="MetalloPept_cat_dom_sf"/>
</dbReference>
<keyword evidence="7" id="KW-0482">Metalloprotease</keyword>
<dbReference type="PROSITE" id="PS51885">
    <property type="entry name" value="NEPRILYSIN"/>
    <property type="match status" value="1"/>
</dbReference>
<dbReference type="GO" id="GO:0004222">
    <property type="term" value="F:metalloendopeptidase activity"/>
    <property type="evidence" value="ECO:0007669"/>
    <property type="project" value="InterPro"/>
</dbReference>
<keyword evidence="8" id="KW-1133">Transmembrane helix</keyword>
<sequence length="690" mass="77620">AKTPSPDRESFPEKKKLNLSQVEVTVACLGVCAIFSFAYFLVLVPRLHGNYYKLCSTADCHRHAALLTARINWTLDPCEDYEAFVCSAWDPSKNHRDVASSALDDLRFTWYDRFSDTLVKGSLKFSAGRKPLAMYEMCRYNYPYNQSQVALIHSTLHQIGLSWPGLPHDLQPPLGLLVALSYQWQWPIWITVNMLQPTPSGRRRLLIRKSQSLPIMWNHHRSISRHYFDYWNQFLVLLYPNSATRPSVDEKVVNEIRAMESDVITTLLSAAKSSAPRPASFSFNEIGDHVVNVSATEWADSFQYGVLLRPNLTMEDKILSNDASFLEAVATLIAKYGKQKLNRHVSWLIVQYFGICTDYSLLVSYTGSKERAAWYLPVYCAIHVESSFKVLISTLAYVARFSARDRDTIDSGFDSLVLAAVERVNSSSWMGEDIKSHASRKLSSLKNALWPAESLLSDDVLQSLFAGFPLEEPSYAHYWIKTREAAARVNRTPEYDAALMLPGNNYPYYAGYEDFTNSVELAMGAATAPAFYSNGTRAMLYGGLFFLMAMQIVKAVDNIGIRLAYNGTSFEETMLSPAAMQEFSTRAECQHGANNESVFPEVPAVEVAYAALKDSHLGGEDEPLSLGEHLPEDRVFFMTLCYLTCARPGYESLIAADCNKIVRNSETFARVYSCPKGSKMNPETKCSFFP</sequence>
<evidence type="ECO:0000256" key="8">
    <source>
        <dbReference type="SAM" id="Phobius"/>
    </source>
</evidence>
<feature type="domain" description="Peptidase M13 C-terminal" evidence="9">
    <location>
        <begin position="512"/>
        <end position="687"/>
    </location>
</feature>
<dbReference type="InterPro" id="IPR042089">
    <property type="entry name" value="Peptidase_M13_dom_2"/>
</dbReference>
<evidence type="ECO:0000259" key="10">
    <source>
        <dbReference type="Pfam" id="PF05649"/>
    </source>
</evidence>
<keyword evidence="3" id="KW-0645">Protease</keyword>
<feature type="domain" description="Peptidase M13 N-terminal" evidence="10">
    <location>
        <begin position="77"/>
        <end position="446"/>
    </location>
</feature>
<feature type="transmembrane region" description="Helical" evidence="8">
    <location>
        <begin position="24"/>
        <end position="44"/>
    </location>
</feature>